<name>A0A1L9UXR8_ASPBC</name>
<accession>A0A1L9UXR8</accession>
<dbReference type="AlphaFoldDB" id="A0A1L9UXR8"/>
<sequence>MPINPPRRLLRGTLLVVSSFRPPTCLTPNLISHEDLQSPALRQGQQGAAHGPSAGSADGLAGNTGQVLIKAPAGHGCTVSLRAHAPRALTSLTHNWLTFIDAGHITVEVTNTYRSGLGL</sequence>
<dbReference type="RefSeq" id="XP_067483659.1">
    <property type="nucleotide sequence ID" value="XM_067624436.1"/>
</dbReference>
<proteinExistence type="predicted"/>
<gene>
    <name evidence="1" type="ORF">ASPBRDRAFT_408393</name>
</gene>
<evidence type="ECO:0000313" key="1">
    <source>
        <dbReference type="EMBL" id="OJJ76412.1"/>
    </source>
</evidence>
<dbReference type="VEuPathDB" id="FungiDB:ASPBRDRAFT_408393"/>
<dbReference type="Proteomes" id="UP000184499">
    <property type="component" value="Unassembled WGS sequence"/>
</dbReference>
<protein>
    <submittedName>
        <fullName evidence="1">Uncharacterized protein</fullName>
    </submittedName>
</protein>
<organism evidence="1 2">
    <name type="scientific">Aspergillus brasiliensis (strain CBS 101740 / IMI 381727 / IBT 21946)</name>
    <dbReference type="NCBI Taxonomy" id="767769"/>
    <lineage>
        <taxon>Eukaryota</taxon>
        <taxon>Fungi</taxon>
        <taxon>Dikarya</taxon>
        <taxon>Ascomycota</taxon>
        <taxon>Pezizomycotina</taxon>
        <taxon>Eurotiomycetes</taxon>
        <taxon>Eurotiomycetidae</taxon>
        <taxon>Eurotiales</taxon>
        <taxon>Aspergillaceae</taxon>
        <taxon>Aspergillus</taxon>
        <taxon>Aspergillus subgen. Circumdati</taxon>
    </lineage>
</organism>
<reference evidence="2" key="1">
    <citation type="journal article" date="2017" name="Genome Biol.">
        <title>Comparative genomics reveals high biological diversity and specific adaptations in the industrially and medically important fungal genus Aspergillus.</title>
        <authorList>
            <person name="de Vries R.P."/>
            <person name="Riley R."/>
            <person name="Wiebenga A."/>
            <person name="Aguilar-Osorio G."/>
            <person name="Amillis S."/>
            <person name="Uchima C.A."/>
            <person name="Anderluh G."/>
            <person name="Asadollahi M."/>
            <person name="Askin M."/>
            <person name="Barry K."/>
            <person name="Battaglia E."/>
            <person name="Bayram O."/>
            <person name="Benocci T."/>
            <person name="Braus-Stromeyer S.A."/>
            <person name="Caldana C."/>
            <person name="Canovas D."/>
            <person name="Cerqueira G.C."/>
            <person name="Chen F."/>
            <person name="Chen W."/>
            <person name="Choi C."/>
            <person name="Clum A."/>
            <person name="Dos Santos R.A."/>
            <person name="Damasio A.R."/>
            <person name="Diallinas G."/>
            <person name="Emri T."/>
            <person name="Fekete E."/>
            <person name="Flipphi M."/>
            <person name="Freyberg S."/>
            <person name="Gallo A."/>
            <person name="Gournas C."/>
            <person name="Habgood R."/>
            <person name="Hainaut M."/>
            <person name="Harispe M.L."/>
            <person name="Henrissat B."/>
            <person name="Hilden K.S."/>
            <person name="Hope R."/>
            <person name="Hossain A."/>
            <person name="Karabika E."/>
            <person name="Karaffa L."/>
            <person name="Karanyi Z."/>
            <person name="Krasevec N."/>
            <person name="Kuo A."/>
            <person name="Kusch H."/>
            <person name="LaButti K."/>
            <person name="Lagendijk E.L."/>
            <person name="Lapidus A."/>
            <person name="Levasseur A."/>
            <person name="Lindquist E."/>
            <person name="Lipzen A."/>
            <person name="Logrieco A.F."/>
            <person name="MacCabe A."/>
            <person name="Maekelae M.R."/>
            <person name="Malavazi I."/>
            <person name="Melin P."/>
            <person name="Meyer V."/>
            <person name="Mielnichuk N."/>
            <person name="Miskei M."/>
            <person name="Molnar A.P."/>
            <person name="Mule G."/>
            <person name="Ngan C.Y."/>
            <person name="Orejas M."/>
            <person name="Orosz E."/>
            <person name="Ouedraogo J.P."/>
            <person name="Overkamp K.M."/>
            <person name="Park H.-S."/>
            <person name="Perrone G."/>
            <person name="Piumi F."/>
            <person name="Punt P.J."/>
            <person name="Ram A.F."/>
            <person name="Ramon A."/>
            <person name="Rauscher S."/>
            <person name="Record E."/>
            <person name="Riano-Pachon D.M."/>
            <person name="Robert V."/>
            <person name="Roehrig J."/>
            <person name="Ruller R."/>
            <person name="Salamov A."/>
            <person name="Salih N.S."/>
            <person name="Samson R.A."/>
            <person name="Sandor E."/>
            <person name="Sanguinetti M."/>
            <person name="Schuetze T."/>
            <person name="Sepcic K."/>
            <person name="Shelest E."/>
            <person name="Sherlock G."/>
            <person name="Sophianopoulou V."/>
            <person name="Squina F.M."/>
            <person name="Sun H."/>
            <person name="Susca A."/>
            <person name="Todd R.B."/>
            <person name="Tsang A."/>
            <person name="Unkles S.E."/>
            <person name="van de Wiele N."/>
            <person name="van Rossen-Uffink D."/>
            <person name="Oliveira J.V."/>
            <person name="Vesth T.C."/>
            <person name="Visser J."/>
            <person name="Yu J.-H."/>
            <person name="Zhou M."/>
            <person name="Andersen M.R."/>
            <person name="Archer D.B."/>
            <person name="Baker S.E."/>
            <person name="Benoit I."/>
            <person name="Brakhage A.A."/>
            <person name="Braus G.H."/>
            <person name="Fischer R."/>
            <person name="Frisvad J.C."/>
            <person name="Goldman G.H."/>
            <person name="Houbraken J."/>
            <person name="Oakley B."/>
            <person name="Pocsi I."/>
            <person name="Scazzocchio C."/>
            <person name="Seiboth B."/>
            <person name="vanKuyk P.A."/>
            <person name="Wortman J."/>
            <person name="Dyer P.S."/>
            <person name="Grigoriev I.V."/>
        </authorList>
    </citation>
    <scope>NUCLEOTIDE SEQUENCE [LARGE SCALE GENOMIC DNA]</scope>
    <source>
        <strain evidence="2">CBS 101740 / IMI 381727 / IBT 21946</strain>
    </source>
</reference>
<evidence type="ECO:0000313" key="2">
    <source>
        <dbReference type="Proteomes" id="UP000184499"/>
    </source>
</evidence>
<dbReference type="GeneID" id="93576924"/>
<dbReference type="EMBL" id="KV878680">
    <property type="protein sequence ID" value="OJJ76412.1"/>
    <property type="molecule type" value="Genomic_DNA"/>
</dbReference>
<keyword evidence="2" id="KW-1185">Reference proteome</keyword>